<dbReference type="SUPFAM" id="SSF48150">
    <property type="entry name" value="DNA-glycosylase"/>
    <property type="match status" value="1"/>
</dbReference>
<dbReference type="GO" id="GO:0006284">
    <property type="term" value="P:base-excision repair"/>
    <property type="evidence" value="ECO:0007669"/>
    <property type="project" value="InterPro"/>
</dbReference>
<dbReference type="Pfam" id="PF00730">
    <property type="entry name" value="HhH-GPD"/>
    <property type="match status" value="1"/>
</dbReference>
<dbReference type="InterPro" id="IPR011257">
    <property type="entry name" value="DNA_glycosylase"/>
</dbReference>
<name>A0AAE5KRK1_9MICC</name>
<dbReference type="AlphaFoldDB" id="A0AAE5KRK1"/>
<dbReference type="GO" id="GO:0003824">
    <property type="term" value="F:catalytic activity"/>
    <property type="evidence" value="ECO:0007669"/>
    <property type="project" value="InterPro"/>
</dbReference>
<keyword evidence="1" id="KW-0004">4Fe-4S</keyword>
<dbReference type="PIRSF" id="PIRSF001435">
    <property type="entry name" value="Nth"/>
    <property type="match status" value="1"/>
</dbReference>
<dbReference type="PANTHER" id="PTHR10359">
    <property type="entry name" value="A/G-SPECIFIC ADENINE GLYCOSYLASE/ENDONUCLEASE III"/>
    <property type="match status" value="1"/>
</dbReference>
<keyword evidence="3" id="KW-0408">Iron</keyword>
<dbReference type="GO" id="GO:0051539">
    <property type="term" value="F:4 iron, 4 sulfur cluster binding"/>
    <property type="evidence" value="ECO:0007669"/>
    <property type="project" value="UniProtKB-KW"/>
</dbReference>
<evidence type="ECO:0000256" key="3">
    <source>
        <dbReference type="ARBA" id="ARBA00023004"/>
    </source>
</evidence>
<evidence type="ECO:0000256" key="2">
    <source>
        <dbReference type="ARBA" id="ARBA00022723"/>
    </source>
</evidence>
<reference evidence="6 7" key="1">
    <citation type="submission" date="2017-04" db="EMBL/GenBank/DDBJ databases">
        <title>Kefir bacterial isolates.</title>
        <authorList>
            <person name="Kim Y."/>
            <person name="Blasche S."/>
            <person name="Patil K.R."/>
        </authorList>
    </citation>
    <scope>NUCLEOTIDE SEQUENCE [LARGE SCALE GENOMIC DNA]</scope>
    <source>
        <strain evidence="6 7">OG2-1</strain>
    </source>
</reference>
<keyword evidence="4" id="KW-0411">Iron-sulfur</keyword>
<organism evidence="6 7">
    <name type="scientific">Rothia dentocariosa</name>
    <dbReference type="NCBI Taxonomy" id="2047"/>
    <lineage>
        <taxon>Bacteria</taxon>
        <taxon>Bacillati</taxon>
        <taxon>Actinomycetota</taxon>
        <taxon>Actinomycetes</taxon>
        <taxon>Micrococcales</taxon>
        <taxon>Micrococcaceae</taxon>
        <taxon>Rothia</taxon>
    </lineage>
</organism>
<dbReference type="SMART" id="SM00478">
    <property type="entry name" value="ENDO3c"/>
    <property type="match status" value="1"/>
</dbReference>
<gene>
    <name evidence="6" type="ORF">B8W87_03105</name>
</gene>
<dbReference type="Gene3D" id="1.10.1670.10">
    <property type="entry name" value="Helix-hairpin-Helix base-excision DNA repair enzymes (C-terminal)"/>
    <property type="match status" value="1"/>
</dbReference>
<evidence type="ECO:0000259" key="5">
    <source>
        <dbReference type="SMART" id="SM00478"/>
    </source>
</evidence>
<dbReference type="Proteomes" id="UP000216195">
    <property type="component" value="Unassembled WGS sequence"/>
</dbReference>
<evidence type="ECO:0000313" key="7">
    <source>
        <dbReference type="Proteomes" id="UP000216195"/>
    </source>
</evidence>
<comment type="caution">
    <text evidence="6">The sequence shown here is derived from an EMBL/GenBank/DDBJ whole genome shotgun (WGS) entry which is preliminary data.</text>
</comment>
<dbReference type="Gene3D" id="1.10.340.30">
    <property type="entry name" value="Hypothetical protein, domain 2"/>
    <property type="match status" value="1"/>
</dbReference>
<evidence type="ECO:0000313" key="6">
    <source>
        <dbReference type="EMBL" id="PAK86127.1"/>
    </source>
</evidence>
<evidence type="ECO:0000256" key="4">
    <source>
        <dbReference type="ARBA" id="ARBA00023014"/>
    </source>
</evidence>
<accession>A0AAE5KRK1</accession>
<dbReference type="InterPro" id="IPR003265">
    <property type="entry name" value="HhH-GPD_domain"/>
</dbReference>
<feature type="domain" description="HhH-GPD" evidence="5">
    <location>
        <begin position="41"/>
        <end position="198"/>
    </location>
</feature>
<dbReference type="EMBL" id="NCWU01000003">
    <property type="protein sequence ID" value="PAK86127.1"/>
    <property type="molecule type" value="Genomic_DNA"/>
</dbReference>
<proteinExistence type="predicted"/>
<dbReference type="InterPro" id="IPR023170">
    <property type="entry name" value="HhH_base_excis_C"/>
</dbReference>
<sequence length="215" mass="23787">MKGSVMESMRQMMTVLQRAIPDVGVWWPAETKFEILVGAVLVQNTTWTNTETALANLRTLNLLTPETLAAADSAVVQEAIRPSGYWRTKTIYLQTITDWFLTTDTLAESMSDTQLRVSLLGVKGVGEETADDILLYAYHRGVFIYDAYARRLLAAAGWGDYTTYAQARKACDERIRSEALSVEEYGLLHGLIVQAGKAARAAGGWQTYWPAIAGN</sequence>
<dbReference type="CDD" id="cd00056">
    <property type="entry name" value="ENDO3c"/>
    <property type="match status" value="1"/>
</dbReference>
<dbReference type="PANTHER" id="PTHR10359:SF19">
    <property type="entry name" value="DNA REPAIR GLYCOSYLASE MJ1434-RELATED"/>
    <property type="match status" value="1"/>
</dbReference>
<evidence type="ECO:0000256" key="1">
    <source>
        <dbReference type="ARBA" id="ARBA00022485"/>
    </source>
</evidence>
<protein>
    <submittedName>
        <fullName evidence="6">Deoxyribonuclease</fullName>
    </submittedName>
</protein>
<keyword evidence="2" id="KW-0479">Metal-binding</keyword>
<dbReference type="GO" id="GO:0046872">
    <property type="term" value="F:metal ion binding"/>
    <property type="evidence" value="ECO:0007669"/>
    <property type="project" value="UniProtKB-KW"/>
</dbReference>